<keyword evidence="7" id="KW-0175">Coiled coil</keyword>
<organism evidence="11 12">
    <name type="scientific">Amphiprion percula</name>
    <name type="common">Orange clownfish</name>
    <name type="synonym">Lutjanus percula</name>
    <dbReference type="NCBI Taxonomy" id="161767"/>
    <lineage>
        <taxon>Eukaryota</taxon>
        <taxon>Metazoa</taxon>
        <taxon>Chordata</taxon>
        <taxon>Craniata</taxon>
        <taxon>Vertebrata</taxon>
        <taxon>Euteleostomi</taxon>
        <taxon>Actinopterygii</taxon>
        <taxon>Neopterygii</taxon>
        <taxon>Teleostei</taxon>
        <taxon>Neoteleostei</taxon>
        <taxon>Acanthomorphata</taxon>
        <taxon>Ovalentaria</taxon>
        <taxon>Pomacentridae</taxon>
        <taxon>Amphiprion</taxon>
    </lineage>
</organism>
<dbReference type="Gene3D" id="3.30.40.10">
    <property type="entry name" value="Zinc/RING finger domain, C3HC4 (zinc finger)"/>
    <property type="match status" value="1"/>
</dbReference>
<keyword evidence="2" id="KW-0479">Metal-binding</keyword>
<dbReference type="SUPFAM" id="SSF57845">
    <property type="entry name" value="B-box zinc-binding domain"/>
    <property type="match status" value="1"/>
</dbReference>
<dbReference type="GO" id="GO:0005737">
    <property type="term" value="C:cytoplasm"/>
    <property type="evidence" value="ECO:0007669"/>
    <property type="project" value="UniProtKB-ARBA"/>
</dbReference>
<dbReference type="CDD" id="cd13733">
    <property type="entry name" value="SPRY_PRY_C-I_1"/>
    <property type="match status" value="1"/>
</dbReference>
<keyword evidence="1" id="KW-0399">Innate immunity</keyword>
<dbReference type="CDD" id="cd19769">
    <property type="entry name" value="Bbox2_TRIM16-like"/>
    <property type="match status" value="1"/>
</dbReference>
<dbReference type="InterPro" id="IPR013320">
    <property type="entry name" value="ConA-like_dom_sf"/>
</dbReference>
<evidence type="ECO:0000256" key="5">
    <source>
        <dbReference type="ARBA" id="ARBA00022859"/>
    </source>
</evidence>
<accession>A0A3P8TYY5</accession>
<protein>
    <submittedName>
        <fullName evidence="11">Uncharacterized protein</fullName>
    </submittedName>
</protein>
<evidence type="ECO:0000256" key="4">
    <source>
        <dbReference type="ARBA" id="ARBA00022833"/>
    </source>
</evidence>
<keyword evidence="5" id="KW-0391">Immunity</keyword>
<dbReference type="PANTHER" id="PTHR25465:SF32">
    <property type="entry name" value="BLOODTHIRSTY-RELATED GENE FAMILY, MEMBER 16 ISOFORM X1-RELATED"/>
    <property type="match status" value="1"/>
</dbReference>
<dbReference type="Ensembl" id="ENSAPET00000028987.1">
    <property type="protein sequence ID" value="ENSAPEP00000028238.1"/>
    <property type="gene ID" value="ENSAPEG00000019906.1"/>
</dbReference>
<dbReference type="InterPro" id="IPR051051">
    <property type="entry name" value="E3_ubiq-ligase_TRIM/RNF"/>
</dbReference>
<dbReference type="InterPro" id="IPR013083">
    <property type="entry name" value="Znf_RING/FYVE/PHD"/>
</dbReference>
<evidence type="ECO:0000256" key="1">
    <source>
        <dbReference type="ARBA" id="ARBA00022588"/>
    </source>
</evidence>
<dbReference type="InterPro" id="IPR001870">
    <property type="entry name" value="B30.2/SPRY"/>
</dbReference>
<dbReference type="Pfam" id="PF25600">
    <property type="entry name" value="TRIM_CC"/>
    <property type="match status" value="1"/>
</dbReference>
<dbReference type="GO" id="GO:0008270">
    <property type="term" value="F:zinc ion binding"/>
    <property type="evidence" value="ECO:0007669"/>
    <property type="project" value="UniProtKB-KW"/>
</dbReference>
<evidence type="ECO:0000256" key="2">
    <source>
        <dbReference type="ARBA" id="ARBA00022723"/>
    </source>
</evidence>
<dbReference type="Gene3D" id="2.60.120.920">
    <property type="match status" value="1"/>
</dbReference>
<evidence type="ECO:0000259" key="9">
    <source>
        <dbReference type="PROSITE" id="PS50119"/>
    </source>
</evidence>
<dbReference type="Gene3D" id="4.10.830.40">
    <property type="match status" value="1"/>
</dbReference>
<feature type="domain" description="B30.2/SPRY" evidence="10">
    <location>
        <begin position="314"/>
        <end position="509"/>
    </location>
</feature>
<dbReference type="Proteomes" id="UP000265080">
    <property type="component" value="Chromosome 23"/>
</dbReference>
<reference evidence="11 12" key="1">
    <citation type="submission" date="2018-03" db="EMBL/GenBank/DDBJ databases">
        <title>Finding Nemo's genes: A chromosome-scale reference assembly of the genome of the orange clownfish Amphiprion percula.</title>
        <authorList>
            <person name="Lehmann R."/>
        </authorList>
    </citation>
    <scope>NUCLEOTIDE SEQUENCE</scope>
</reference>
<evidence type="ECO:0000256" key="3">
    <source>
        <dbReference type="ARBA" id="ARBA00022771"/>
    </source>
</evidence>
<dbReference type="InterPro" id="IPR017907">
    <property type="entry name" value="Znf_RING_CS"/>
</dbReference>
<evidence type="ECO:0000259" key="8">
    <source>
        <dbReference type="PROSITE" id="PS50089"/>
    </source>
</evidence>
<evidence type="ECO:0000313" key="11">
    <source>
        <dbReference type="Ensembl" id="ENSAPEP00000028238.1"/>
    </source>
</evidence>
<dbReference type="AlphaFoldDB" id="A0A3P8TYY5"/>
<dbReference type="PROSITE" id="PS50119">
    <property type="entry name" value="ZF_BBOX"/>
    <property type="match status" value="1"/>
</dbReference>
<dbReference type="InterPro" id="IPR006574">
    <property type="entry name" value="PRY"/>
</dbReference>
<dbReference type="Gene3D" id="3.30.160.60">
    <property type="entry name" value="Classic Zinc Finger"/>
    <property type="match status" value="1"/>
</dbReference>
<dbReference type="GeneTree" id="ENSGT00940000165499"/>
<reference evidence="11" key="3">
    <citation type="submission" date="2025-09" db="UniProtKB">
        <authorList>
            <consortium name="Ensembl"/>
        </authorList>
    </citation>
    <scope>IDENTIFICATION</scope>
</reference>
<dbReference type="SMART" id="SM00449">
    <property type="entry name" value="SPRY"/>
    <property type="match status" value="1"/>
</dbReference>
<feature type="domain" description="RING-type" evidence="8">
    <location>
        <begin position="15"/>
        <end position="55"/>
    </location>
</feature>
<sequence>MASPSLLLSEVQFQCYICQDIFSEPVSIPCGHSFCFTCITSRWDDSHAVSCPKCQTVFEGRPELCENSFAKEMSEQIRARRWNGVTSVAGKPICCDVCVGKQTKALKSCLVCLTSYCESHLEPHLRVATLKMHKLIEPVAMLQNRMCKSHQRLLELFCRSDQRCVCVLCTENDHRCHDTVPVERESQERKMKRIEADVQQMIKDRLQKVEEIKLSVEKYSNTFVEVFSVLFRMMERSQAELVETIRRKQAAAEQRAERLIRELELEISALQRRRNEMEQLLHTEDHLHVVQRFPALSCPPSVKPCSEIIVHSHTCLGAIRRAFRLNSLCLPDDLHLDPRTANPWLVLSEDGKQVQDGDVEQNLTDLPERFDTAPCVLALRGFTTGRHYWEVDVGDKTAWDLGVARESVNRKGLVTLSPEDGYWTVCLRKGSEYRACAGQAELLCVSQRPQLVGVFLDYEDGMVSFYDAEAKSHIYSFTQFRFTEAMFPFFNPDMSDSNSNKSALIIRSYKFVCY</sequence>
<dbReference type="InterPro" id="IPR003877">
    <property type="entry name" value="SPRY_dom"/>
</dbReference>
<evidence type="ECO:0000256" key="6">
    <source>
        <dbReference type="PROSITE-ProRule" id="PRU00024"/>
    </source>
</evidence>
<dbReference type="PROSITE" id="PS50188">
    <property type="entry name" value="B302_SPRY"/>
    <property type="match status" value="1"/>
</dbReference>
<dbReference type="SUPFAM" id="SSF57850">
    <property type="entry name" value="RING/U-box"/>
    <property type="match status" value="1"/>
</dbReference>
<keyword evidence="3 6" id="KW-0863">Zinc-finger</keyword>
<dbReference type="PANTHER" id="PTHR25465">
    <property type="entry name" value="B-BOX DOMAIN CONTAINING"/>
    <property type="match status" value="1"/>
</dbReference>
<dbReference type="SUPFAM" id="SSF49899">
    <property type="entry name" value="Concanavalin A-like lectins/glucanases"/>
    <property type="match status" value="1"/>
</dbReference>
<evidence type="ECO:0000259" key="10">
    <source>
        <dbReference type="PROSITE" id="PS50188"/>
    </source>
</evidence>
<dbReference type="Pfam" id="PF15227">
    <property type="entry name" value="zf-C3HC4_4"/>
    <property type="match status" value="1"/>
</dbReference>
<keyword evidence="4" id="KW-0862">Zinc</keyword>
<dbReference type="Pfam" id="PF00643">
    <property type="entry name" value="zf-B_box"/>
    <property type="match status" value="1"/>
</dbReference>
<name>A0A3P8TYY5_AMPPE</name>
<dbReference type="SMART" id="SM00336">
    <property type="entry name" value="BBOX"/>
    <property type="match status" value="1"/>
</dbReference>
<dbReference type="FunFam" id="2.60.120.920:FF:000004">
    <property type="entry name" value="Butyrophilin subfamily 1 member A1"/>
    <property type="match status" value="1"/>
</dbReference>
<evidence type="ECO:0000313" key="12">
    <source>
        <dbReference type="Proteomes" id="UP000265080"/>
    </source>
</evidence>
<feature type="domain" description="B box-type" evidence="9">
    <location>
        <begin position="142"/>
        <end position="182"/>
    </location>
</feature>
<dbReference type="InterPro" id="IPR000315">
    <property type="entry name" value="Znf_B-box"/>
</dbReference>
<dbReference type="SMART" id="SM00589">
    <property type="entry name" value="PRY"/>
    <property type="match status" value="1"/>
</dbReference>
<dbReference type="Pfam" id="PF00622">
    <property type="entry name" value="SPRY"/>
    <property type="match status" value="1"/>
</dbReference>
<feature type="coiled-coil region" evidence="7">
    <location>
        <begin position="234"/>
        <end position="280"/>
    </location>
</feature>
<reference evidence="11" key="2">
    <citation type="submission" date="2025-08" db="UniProtKB">
        <authorList>
            <consortium name="Ensembl"/>
        </authorList>
    </citation>
    <scope>IDENTIFICATION</scope>
</reference>
<dbReference type="InterPro" id="IPR001841">
    <property type="entry name" value="Znf_RING"/>
</dbReference>
<dbReference type="Pfam" id="PF13765">
    <property type="entry name" value="PRY"/>
    <property type="match status" value="1"/>
</dbReference>
<dbReference type="PROSITE" id="PS50089">
    <property type="entry name" value="ZF_RING_2"/>
    <property type="match status" value="1"/>
</dbReference>
<dbReference type="InterPro" id="IPR003879">
    <property type="entry name" value="Butyrophylin_SPRY"/>
</dbReference>
<dbReference type="GO" id="GO:0045087">
    <property type="term" value="P:innate immune response"/>
    <property type="evidence" value="ECO:0007669"/>
    <property type="project" value="UniProtKB-KW"/>
</dbReference>
<keyword evidence="12" id="KW-1185">Reference proteome</keyword>
<dbReference type="SMART" id="SM00184">
    <property type="entry name" value="RING"/>
    <property type="match status" value="1"/>
</dbReference>
<proteinExistence type="predicted"/>
<dbReference type="InterPro" id="IPR043136">
    <property type="entry name" value="B30.2/SPRY_sf"/>
</dbReference>
<dbReference type="PRINTS" id="PR01407">
    <property type="entry name" value="BUTYPHLNCDUF"/>
</dbReference>
<dbReference type="PROSITE" id="PS00518">
    <property type="entry name" value="ZF_RING_1"/>
    <property type="match status" value="1"/>
</dbReference>
<dbReference type="InterPro" id="IPR058030">
    <property type="entry name" value="TRIM8/14/16/25/29/45/65_CC"/>
</dbReference>
<evidence type="ECO:0000256" key="7">
    <source>
        <dbReference type="SAM" id="Coils"/>
    </source>
</evidence>